<feature type="compositionally biased region" description="Low complexity" evidence="1">
    <location>
        <begin position="152"/>
        <end position="165"/>
    </location>
</feature>
<dbReference type="Gene3D" id="1.10.10.10">
    <property type="entry name" value="Winged helix-like DNA-binding domain superfamily/Winged helix DNA-binding domain"/>
    <property type="match status" value="1"/>
</dbReference>
<proteinExistence type="predicted"/>
<evidence type="ECO:0000313" key="3">
    <source>
        <dbReference type="Proteomes" id="UP000254571"/>
    </source>
</evidence>
<sequence length="223" mass="24487">MSSKLHGLVWEACAFKGLIISEIAVMARLADFSNDEGVSWPAVTTIQRQIGAKSENTVRSAIKKLQAKGWLKKQERRVGGKNNSNVYKLNVDMLERAAAEAKIFYATPREQSKFDASAFEGSKFEGSNSDASNNGSVSPQILREDPSMVEGDPSLDPSLDPSSKKPSCRAPAEPDDKPDPEVVITDNAIEVLAHLNLVSGSRYQKSKTSLEKHSRPPPRRSYR</sequence>
<name>A0A7H4P5Y2_9ENTR</name>
<dbReference type="AlphaFoldDB" id="A0A7H4P5Y2"/>
<feature type="region of interest" description="Disordered" evidence="1">
    <location>
        <begin position="122"/>
        <end position="182"/>
    </location>
</feature>
<evidence type="ECO:0000256" key="1">
    <source>
        <dbReference type="SAM" id="MobiDB-lite"/>
    </source>
</evidence>
<protein>
    <recommendedName>
        <fullName evidence="4">Helix-turn-helix domain-containing protein</fullName>
    </recommendedName>
</protein>
<dbReference type="InterPro" id="IPR036388">
    <property type="entry name" value="WH-like_DNA-bd_sf"/>
</dbReference>
<evidence type="ECO:0008006" key="4">
    <source>
        <dbReference type="Google" id="ProtNLM"/>
    </source>
</evidence>
<gene>
    <name evidence="2" type="ORF">NCTC9149_04284</name>
</gene>
<organism evidence="2 3">
    <name type="scientific">Klebsiella grimontii</name>
    <dbReference type="NCBI Taxonomy" id="2058152"/>
    <lineage>
        <taxon>Bacteria</taxon>
        <taxon>Pseudomonadati</taxon>
        <taxon>Pseudomonadota</taxon>
        <taxon>Gammaproteobacteria</taxon>
        <taxon>Enterobacterales</taxon>
        <taxon>Enterobacteriaceae</taxon>
        <taxon>Klebsiella/Raoultella group</taxon>
        <taxon>Klebsiella</taxon>
    </lineage>
</organism>
<comment type="caution">
    <text evidence="2">The sequence shown here is derived from an EMBL/GenBank/DDBJ whole genome shotgun (WGS) entry which is preliminary data.</text>
</comment>
<feature type="region of interest" description="Disordered" evidence="1">
    <location>
        <begin position="200"/>
        <end position="223"/>
    </location>
</feature>
<dbReference type="EMBL" id="UGMX01000002">
    <property type="protein sequence ID" value="STW07847.1"/>
    <property type="molecule type" value="Genomic_DNA"/>
</dbReference>
<dbReference type="Proteomes" id="UP000254571">
    <property type="component" value="Unassembled WGS sequence"/>
</dbReference>
<dbReference type="Pfam" id="PF13730">
    <property type="entry name" value="HTH_36"/>
    <property type="match status" value="1"/>
</dbReference>
<reference evidence="2 3" key="1">
    <citation type="submission" date="2018-06" db="EMBL/GenBank/DDBJ databases">
        <authorList>
            <consortium name="Pathogen Informatics"/>
            <person name="Doyle S."/>
        </authorList>
    </citation>
    <scope>NUCLEOTIDE SEQUENCE [LARGE SCALE GENOMIC DNA]</scope>
    <source>
        <strain evidence="2 3">NCTC9149</strain>
    </source>
</reference>
<feature type="compositionally biased region" description="Polar residues" evidence="1">
    <location>
        <begin position="125"/>
        <end position="139"/>
    </location>
</feature>
<evidence type="ECO:0000313" key="2">
    <source>
        <dbReference type="EMBL" id="STW07847.1"/>
    </source>
</evidence>
<accession>A0A7H4P5Y2</accession>